<proteinExistence type="predicted"/>
<comment type="caution">
    <text evidence="2">The sequence shown here is derived from an EMBL/GenBank/DDBJ whole genome shotgun (WGS) entry which is preliminary data.</text>
</comment>
<reference evidence="2 3" key="1">
    <citation type="submission" date="2018-08" db="EMBL/GenBank/DDBJ databases">
        <title>A genome reference for cultivated species of the human gut microbiota.</title>
        <authorList>
            <person name="Zou Y."/>
            <person name="Xue W."/>
            <person name="Luo G."/>
        </authorList>
    </citation>
    <scope>NUCLEOTIDE SEQUENCE [LARGE SCALE GENOMIC DNA]</scope>
    <source>
        <strain evidence="2 3">AM42-23AC</strain>
    </source>
</reference>
<accession>A0AA92UZT2</accession>
<protein>
    <submittedName>
        <fullName evidence="2">FRG domain-containing protein</fullName>
    </submittedName>
</protein>
<dbReference type="InterPro" id="IPR014966">
    <property type="entry name" value="FRG-dom"/>
</dbReference>
<dbReference type="Proteomes" id="UP000284990">
    <property type="component" value="Unassembled WGS sequence"/>
</dbReference>
<feature type="domain" description="FRG" evidence="1">
    <location>
        <begin position="1"/>
        <end position="31"/>
    </location>
</feature>
<dbReference type="EMBL" id="QSFW01000038">
    <property type="protein sequence ID" value="RHA82826.1"/>
    <property type="molecule type" value="Genomic_DNA"/>
</dbReference>
<evidence type="ECO:0000259" key="1">
    <source>
        <dbReference type="Pfam" id="PF08867"/>
    </source>
</evidence>
<gene>
    <name evidence="2" type="ORF">DW916_13940</name>
</gene>
<dbReference type="AlphaFoldDB" id="A0AA92UZT2"/>
<dbReference type="Pfam" id="PF08867">
    <property type="entry name" value="FRG"/>
    <property type="match status" value="1"/>
</dbReference>
<evidence type="ECO:0000313" key="2">
    <source>
        <dbReference type="EMBL" id="RHA82826.1"/>
    </source>
</evidence>
<dbReference type="RefSeq" id="WP_367379896.1">
    <property type="nucleotide sequence ID" value="NZ_QSFW01000038.1"/>
</dbReference>
<evidence type="ECO:0000313" key="3">
    <source>
        <dbReference type="Proteomes" id="UP000284990"/>
    </source>
</evidence>
<sequence length="41" mass="4831">MSIMQHFGAPTRLLDFSQSMYVALFMAMDNSFYDNFSIWCI</sequence>
<organism evidence="2 3">
    <name type="scientific">Segatella copri</name>
    <dbReference type="NCBI Taxonomy" id="165179"/>
    <lineage>
        <taxon>Bacteria</taxon>
        <taxon>Pseudomonadati</taxon>
        <taxon>Bacteroidota</taxon>
        <taxon>Bacteroidia</taxon>
        <taxon>Bacteroidales</taxon>
        <taxon>Prevotellaceae</taxon>
        <taxon>Segatella</taxon>
    </lineage>
</organism>
<name>A0AA92UZT2_9BACT</name>